<evidence type="ECO:0000256" key="5">
    <source>
        <dbReference type="ARBA" id="ARBA00022833"/>
    </source>
</evidence>
<dbReference type="AlphaFoldDB" id="A0A4T0FEG2"/>
<dbReference type="GO" id="GO:0006366">
    <property type="term" value="P:transcription by RNA polymerase II"/>
    <property type="evidence" value="ECO:0007669"/>
    <property type="project" value="TreeGrafter"/>
</dbReference>
<evidence type="ECO:0000256" key="7">
    <source>
        <dbReference type="ARBA" id="ARBA00025720"/>
    </source>
</evidence>
<organism evidence="8 9">
    <name type="scientific">Wallemia hederae</name>
    <dbReference type="NCBI Taxonomy" id="1540922"/>
    <lineage>
        <taxon>Eukaryota</taxon>
        <taxon>Fungi</taxon>
        <taxon>Dikarya</taxon>
        <taxon>Basidiomycota</taxon>
        <taxon>Wallemiomycotina</taxon>
        <taxon>Wallemiomycetes</taxon>
        <taxon>Wallemiales</taxon>
        <taxon>Wallemiaceae</taxon>
        <taxon>Wallemia</taxon>
    </lineage>
</organism>
<comment type="similarity">
    <text evidence="7">Belongs to the archaeal Rpo10/eukaryotic RPB10 RNA polymerase subunit family.</text>
</comment>
<evidence type="ECO:0000256" key="2">
    <source>
        <dbReference type="ARBA" id="ARBA00020813"/>
    </source>
</evidence>
<feature type="non-terminal residue" evidence="8">
    <location>
        <position position="1"/>
    </location>
</feature>
<evidence type="ECO:0000256" key="4">
    <source>
        <dbReference type="ARBA" id="ARBA00022723"/>
    </source>
</evidence>
<dbReference type="GO" id="GO:0005666">
    <property type="term" value="C:RNA polymerase III complex"/>
    <property type="evidence" value="ECO:0007669"/>
    <property type="project" value="TreeGrafter"/>
</dbReference>
<evidence type="ECO:0000313" key="9">
    <source>
        <dbReference type="Proteomes" id="UP000310189"/>
    </source>
</evidence>
<dbReference type="GO" id="GO:0008270">
    <property type="term" value="F:zinc ion binding"/>
    <property type="evidence" value="ECO:0007669"/>
    <property type="project" value="TreeGrafter"/>
</dbReference>
<dbReference type="GO" id="GO:0005665">
    <property type="term" value="C:RNA polymerase II, core complex"/>
    <property type="evidence" value="ECO:0007669"/>
    <property type="project" value="UniProtKB-ARBA"/>
</dbReference>
<dbReference type="InterPro" id="IPR023580">
    <property type="entry name" value="RNA_pol_su_RPB10"/>
</dbReference>
<gene>
    <name evidence="8" type="ORF">E3P99_03761</name>
</gene>
<comment type="caution">
    <text evidence="8">The sequence shown here is derived from an EMBL/GenBank/DDBJ whole genome shotgun (WGS) entry which is preliminary data.</text>
</comment>
<comment type="subcellular location">
    <subcellularLocation>
        <location evidence="1">Nucleus</location>
    </subcellularLocation>
</comment>
<dbReference type="GO" id="GO:0006360">
    <property type="term" value="P:transcription by RNA polymerase I"/>
    <property type="evidence" value="ECO:0007669"/>
    <property type="project" value="TreeGrafter"/>
</dbReference>
<dbReference type="GO" id="GO:0003899">
    <property type="term" value="F:DNA-directed RNA polymerase activity"/>
    <property type="evidence" value="ECO:0007669"/>
    <property type="project" value="InterPro"/>
</dbReference>
<reference evidence="8 9" key="1">
    <citation type="submission" date="2019-03" db="EMBL/GenBank/DDBJ databases">
        <title>Sequencing 23 genomes of Wallemia ichthyophaga.</title>
        <authorList>
            <person name="Gostincar C."/>
        </authorList>
    </citation>
    <scope>NUCLEOTIDE SEQUENCE [LARGE SCALE GENOMIC DNA]</scope>
    <source>
        <strain evidence="8 9">EXF-5753</strain>
    </source>
</reference>
<evidence type="ECO:0000313" key="8">
    <source>
        <dbReference type="EMBL" id="TIA86190.1"/>
    </source>
</evidence>
<keyword evidence="6" id="KW-0804">Transcription</keyword>
<dbReference type="EMBL" id="SPNW01000087">
    <property type="protein sequence ID" value="TIA86190.1"/>
    <property type="molecule type" value="Genomic_DNA"/>
</dbReference>
<proteinExistence type="inferred from homology"/>
<keyword evidence="5" id="KW-0862">Zinc</keyword>
<evidence type="ECO:0000256" key="6">
    <source>
        <dbReference type="ARBA" id="ARBA00023163"/>
    </source>
</evidence>
<dbReference type="SUPFAM" id="SSF46924">
    <property type="entry name" value="RNA polymerase subunit RPB10"/>
    <property type="match status" value="1"/>
</dbReference>
<dbReference type="GO" id="GO:0042797">
    <property type="term" value="P:tRNA transcription by RNA polymerase III"/>
    <property type="evidence" value="ECO:0007669"/>
    <property type="project" value="TreeGrafter"/>
</dbReference>
<keyword evidence="9" id="KW-1185">Reference proteome</keyword>
<dbReference type="PANTHER" id="PTHR23431:SF3">
    <property type="entry name" value="DNA-DIRECTED RNA POLYMERASES I, II, AND III SUBUNIT RPABC5"/>
    <property type="match status" value="1"/>
</dbReference>
<dbReference type="Pfam" id="PF01194">
    <property type="entry name" value="RNA_pol_N"/>
    <property type="match status" value="1"/>
</dbReference>
<evidence type="ECO:0000256" key="1">
    <source>
        <dbReference type="ARBA" id="ARBA00004123"/>
    </source>
</evidence>
<dbReference type="GO" id="GO:0005736">
    <property type="term" value="C:RNA polymerase I complex"/>
    <property type="evidence" value="ECO:0007669"/>
    <property type="project" value="TreeGrafter"/>
</dbReference>
<protein>
    <recommendedName>
        <fullName evidence="2">DNA-directed RNA polymerases I, II, and III subunit RPABC5</fullName>
    </recommendedName>
</protein>
<name>A0A4T0FEG2_9BASI</name>
<accession>A0A4T0FEG2</accession>
<dbReference type="PIRSF" id="PIRSF005653">
    <property type="entry name" value="RNA_pol_N/8_sub"/>
    <property type="match status" value="1"/>
</dbReference>
<keyword evidence="4" id="KW-0479">Metal-binding</keyword>
<dbReference type="FunFam" id="1.10.10.60:FF:000024">
    <property type="entry name" value="DNA-directed RNA polymerases I, II, and III subunit"/>
    <property type="match status" value="1"/>
</dbReference>
<dbReference type="PANTHER" id="PTHR23431">
    <property type="entry name" value="DNA-DIRECTED RNA POLYMERASES I, II, AND III SUBUNIT RPABC5 FAMILY MEMBER"/>
    <property type="match status" value="1"/>
</dbReference>
<dbReference type="Gene3D" id="1.10.10.60">
    <property type="entry name" value="Homeodomain-like"/>
    <property type="match status" value="1"/>
</dbReference>
<dbReference type="Proteomes" id="UP000310189">
    <property type="component" value="Unassembled WGS sequence"/>
</dbReference>
<dbReference type="InterPro" id="IPR000268">
    <property type="entry name" value="RPABC5/Rpb10"/>
</dbReference>
<dbReference type="GO" id="GO:0003677">
    <property type="term" value="F:DNA binding"/>
    <property type="evidence" value="ECO:0007669"/>
    <property type="project" value="InterPro"/>
</dbReference>
<dbReference type="NCBIfam" id="NF003089">
    <property type="entry name" value="PRK04016.1"/>
    <property type="match status" value="1"/>
</dbReference>
<dbReference type="OrthoDB" id="10258858at2759"/>
<keyword evidence="3" id="KW-0240">DNA-directed RNA polymerase</keyword>
<sequence length="71" mass="8333">FSPVRCFSCGKVVGDKWEAYLDLLQADVQEGDAMDKLGLRRYCCRRMVLTHVDLIEKLLNYNSHERLRNRS</sequence>
<evidence type="ECO:0000256" key="3">
    <source>
        <dbReference type="ARBA" id="ARBA00022478"/>
    </source>
</evidence>